<keyword evidence="1" id="KW-1133">Transmembrane helix</keyword>
<accession>A0AB37N9I8</accession>
<evidence type="ECO:0000256" key="1">
    <source>
        <dbReference type="SAM" id="Phobius"/>
    </source>
</evidence>
<proteinExistence type="predicted"/>
<organism evidence="2 5">
    <name type="scientific">Listeria monocytogenes</name>
    <dbReference type="NCBI Taxonomy" id="1639"/>
    <lineage>
        <taxon>Bacteria</taxon>
        <taxon>Bacillati</taxon>
        <taxon>Bacillota</taxon>
        <taxon>Bacilli</taxon>
        <taxon>Bacillales</taxon>
        <taxon>Listeriaceae</taxon>
        <taxon>Listeria</taxon>
    </lineage>
</organism>
<dbReference type="Proteomes" id="UP000285054">
    <property type="component" value="Unassembled WGS sequence"/>
</dbReference>
<keyword evidence="1" id="KW-0812">Transmembrane</keyword>
<dbReference type="Proteomes" id="UP000280270">
    <property type="component" value="Unassembled WGS sequence"/>
</dbReference>
<reference evidence="4 5" key="1">
    <citation type="journal article" date="2018" name="BMC Genomics">
        <title>Genes significantly associated with lineage II food isolates of Listeria monocytogenes.</title>
        <authorList>
            <person name="Pirone-Davies C."/>
            <person name="Chen Y."/>
            <person name="Pightling A."/>
            <person name="Ryan G."/>
            <person name="Wang Y."/>
            <person name="Yao K."/>
            <person name="Hoffmann M."/>
            <person name="Allard M.W."/>
        </authorList>
    </citation>
    <scope>NUCLEOTIDE SEQUENCE [LARGE SCALE GENOMIC DNA]</scope>
    <source>
        <strain evidence="3 4">CFSAN028761</strain>
        <strain evidence="2 5">PNUSAL000190</strain>
    </source>
</reference>
<name>A0AB37N9I8_LISMN</name>
<feature type="transmembrane region" description="Helical" evidence="1">
    <location>
        <begin position="6"/>
        <end position="28"/>
    </location>
</feature>
<evidence type="ECO:0000313" key="4">
    <source>
        <dbReference type="Proteomes" id="UP000280270"/>
    </source>
</evidence>
<evidence type="ECO:0000313" key="2">
    <source>
        <dbReference type="EMBL" id="RJZ21242.1"/>
    </source>
</evidence>
<evidence type="ECO:0000313" key="3">
    <source>
        <dbReference type="EMBL" id="RKC03681.1"/>
    </source>
</evidence>
<gene>
    <name evidence="3" type="ORF">AE233_00898</name>
    <name evidence="2" type="ORF">DYZ50_01702</name>
</gene>
<keyword evidence="1" id="KW-0472">Membrane</keyword>
<dbReference type="EMBL" id="QUQA01000009">
    <property type="protein sequence ID" value="RKC03681.1"/>
    <property type="molecule type" value="Genomic_DNA"/>
</dbReference>
<comment type="caution">
    <text evidence="2">The sequence shown here is derived from an EMBL/GenBank/DDBJ whole genome shotgun (WGS) entry which is preliminary data.</text>
</comment>
<dbReference type="KEGG" id="lmoe:BN418_3170"/>
<evidence type="ECO:0000313" key="5">
    <source>
        <dbReference type="Proteomes" id="UP000285054"/>
    </source>
</evidence>
<sequence length="36" mass="4182">MSWIAPYIPIVLEAVLVIGIVFIGFKIYKKFRLSKK</sequence>
<dbReference type="EMBL" id="QXKO01000004">
    <property type="protein sequence ID" value="RJZ21242.1"/>
    <property type="molecule type" value="Genomic_DNA"/>
</dbReference>
<evidence type="ECO:0008006" key="6">
    <source>
        <dbReference type="Google" id="ProtNLM"/>
    </source>
</evidence>
<dbReference type="AlphaFoldDB" id="A0AB37N9I8"/>
<protein>
    <recommendedName>
        <fullName evidence="6">QVPTGV class sortase B protein-sorting domain-containing protein</fullName>
    </recommendedName>
</protein>